<dbReference type="InterPro" id="IPR010730">
    <property type="entry name" value="HET"/>
</dbReference>
<accession>A0A177D578</accession>
<proteinExistence type="predicted"/>
<dbReference type="GO" id="GO:0005524">
    <property type="term" value="F:ATP binding"/>
    <property type="evidence" value="ECO:0007669"/>
    <property type="project" value="InterPro"/>
</dbReference>
<dbReference type="InterPro" id="IPR000719">
    <property type="entry name" value="Prot_kinase_dom"/>
</dbReference>
<dbReference type="PROSITE" id="PS50011">
    <property type="entry name" value="PROTEIN_KINASE_DOM"/>
    <property type="match status" value="1"/>
</dbReference>
<reference evidence="3 4" key="1">
    <citation type="submission" date="2016-05" db="EMBL/GenBank/DDBJ databases">
        <title>Comparative analysis of secretome profiles of manganese(II)-oxidizing ascomycete fungi.</title>
        <authorList>
            <consortium name="DOE Joint Genome Institute"/>
            <person name="Zeiner C.A."/>
            <person name="Purvine S.O."/>
            <person name="Zink E.M."/>
            <person name="Wu S."/>
            <person name="Pasa-Tolic L."/>
            <person name="Chaput D.L."/>
            <person name="Haridas S."/>
            <person name="Grigoriev I.V."/>
            <person name="Santelli C.M."/>
            <person name="Hansel C.M."/>
        </authorList>
    </citation>
    <scope>NUCLEOTIDE SEQUENCE [LARGE SCALE GENOMIC DNA]</scope>
    <source>
        <strain evidence="3 4">SRC1lrK2f</strain>
    </source>
</reference>
<organism evidence="3 4">
    <name type="scientific">Alternaria alternata</name>
    <name type="common">Alternaria rot fungus</name>
    <name type="synonym">Torula alternata</name>
    <dbReference type="NCBI Taxonomy" id="5599"/>
    <lineage>
        <taxon>Eukaryota</taxon>
        <taxon>Fungi</taxon>
        <taxon>Dikarya</taxon>
        <taxon>Ascomycota</taxon>
        <taxon>Pezizomycotina</taxon>
        <taxon>Dothideomycetes</taxon>
        <taxon>Pleosporomycetidae</taxon>
        <taxon>Pleosporales</taxon>
        <taxon>Pleosporineae</taxon>
        <taxon>Pleosporaceae</taxon>
        <taxon>Alternaria</taxon>
        <taxon>Alternaria sect. Alternaria</taxon>
        <taxon>Alternaria alternata complex</taxon>
    </lineage>
</organism>
<evidence type="ECO:0000259" key="2">
    <source>
        <dbReference type="PROSITE" id="PS50011"/>
    </source>
</evidence>
<dbReference type="Pfam" id="PF06985">
    <property type="entry name" value="HET"/>
    <property type="match status" value="1"/>
</dbReference>
<dbReference type="SUPFAM" id="SSF56112">
    <property type="entry name" value="Protein kinase-like (PK-like)"/>
    <property type="match status" value="1"/>
</dbReference>
<dbReference type="VEuPathDB" id="FungiDB:CC77DRAFT_568165"/>
<protein>
    <recommendedName>
        <fullName evidence="2">Protein kinase domain-containing protein</fullName>
    </recommendedName>
</protein>
<dbReference type="InterPro" id="IPR011009">
    <property type="entry name" value="Kinase-like_dom_sf"/>
</dbReference>
<dbReference type="InterPro" id="IPR008271">
    <property type="entry name" value="Ser/Thr_kinase_AS"/>
</dbReference>
<keyword evidence="4" id="KW-1185">Reference proteome</keyword>
<sequence>MADSDSSDEEETKEQCFRKSLSFAQKKSTFERTCCYFIPEGVLSGLVTVQTIKDVLHIANPTPAEDELIDFVKTRASKVFAIALWAKVENPKRMMAYFKSKNLDDNDLPITDPNSIWSKRSWYNDLIEHQWRFYAAIFSTAKYNLDLEESCILPFTSKGGDDGRGSFGVVSKYLVHRNHMEPALQDDSYFAVKEIQATEDAQEVAEHWEKEVKALRTMNRLDQEHIVRFITAFRRRRQHGGDEHYLMFEWADGGNLRNLWKNMPSPTLTAPLVKDVIKQVLGLAKALDAAHNLNATGASYRHGDLKPENILVFNKGGLIGTLKIGDWGEAREHGQATEMRPSKTTAKYGTRRYEAPEVETGVTPKWLGQSTKRRSRLYDIWAMGCITLELTIWLLYGAEGLGRFDRELGFGSFYQTSVVNGRKVAQVHDAAVRWMDQMAEDSRCQVGSTAIGDLLELVRTALLVVKLPRRLGTTLSDIPERSRTDSFVDSGMNATRVTPQDIVSEESAIDSTVQPAIDIPSFSFTPAEPEPDKIPVQPEPESRGPARCLATDFRTRIETINGEDEDESYWYAQPLDQHRPGDLKGSFSLSALPPLLSDCDSGEGYQAQDREVSIQNGNDYGTPELDENDWKYQSGNEFASAMFESLQHSDTLESSDRTVSNRLCDQCLQFRNEVSSPGFAISYETHSLRASASERKCDLCSLLWQVVIQNGRVDSQAVKFERTGPFLRLESTGPRILSIVRDPEQMLPPTSEFQTGFVRLPEAGQSTHMEVIKYWLNDCDRQHTCKPLGLAADGDKVRLPTRLIDVGQSGDNTVRLWATTPKDSGEWIALSHRWGSQHLSTTTKTLQSHLNGIDLNSLPSTFKDAVTVTRALGRRYLWIDSLCVIQGPDGDFKTEAKRMEDVYSGAYCVIAASCAINHFSGFLKQRKGRNYVGLSPEGKGQTPFYVCQTIDNFKDHVLDGDLNRRGWVYQEHALARRTLFFTEHQTYFECRDGVRCETSTKLSNKLAAFLGDPDFPHILYNASQGEKILRYQELYREYSRLGLSEPYDRPTAIDGLQQRLLRTMRVSGGFGVFDEGVTRGLLRRSLLWRRGIDTPSLSRIHFPPQSVVSTVPSWSWMAYTGGIDYLQPDFGCYEWEDLQSPWSPKTPTNVSSTDYNLANIALEAIAREYDLGAAVQGEGELIFDTPNGSAKPDTLCVVLGKAKGSPSPETQRHYILMIAAQRGRAGSRVYERVGTGFLPGKCISPSGFKVKIQ</sequence>
<dbReference type="PROSITE" id="PS00108">
    <property type="entry name" value="PROTEIN_KINASE_ST"/>
    <property type="match status" value="1"/>
</dbReference>
<dbReference type="GeneID" id="29117838"/>
<evidence type="ECO:0000256" key="1">
    <source>
        <dbReference type="SAM" id="MobiDB-lite"/>
    </source>
</evidence>
<dbReference type="EMBL" id="KV441501">
    <property type="protein sequence ID" value="OAG14262.1"/>
    <property type="molecule type" value="Genomic_DNA"/>
</dbReference>
<evidence type="ECO:0000313" key="3">
    <source>
        <dbReference type="EMBL" id="OAG14262.1"/>
    </source>
</evidence>
<dbReference type="Pfam" id="PF00069">
    <property type="entry name" value="Pkinase"/>
    <property type="match status" value="1"/>
</dbReference>
<dbReference type="GO" id="GO:0004672">
    <property type="term" value="F:protein kinase activity"/>
    <property type="evidence" value="ECO:0007669"/>
    <property type="project" value="InterPro"/>
</dbReference>
<dbReference type="OMA" id="YDIWAMG"/>
<dbReference type="AlphaFoldDB" id="A0A177D578"/>
<dbReference type="RefSeq" id="XP_018379683.1">
    <property type="nucleotide sequence ID" value="XM_018532244.1"/>
</dbReference>
<dbReference type="PANTHER" id="PTHR33112:SF10">
    <property type="entry name" value="TOL"/>
    <property type="match status" value="1"/>
</dbReference>
<dbReference type="CDD" id="cd00180">
    <property type="entry name" value="PKc"/>
    <property type="match status" value="1"/>
</dbReference>
<feature type="region of interest" description="Disordered" evidence="1">
    <location>
        <begin position="524"/>
        <end position="546"/>
    </location>
</feature>
<gene>
    <name evidence="3" type="ORF">CC77DRAFT_568165</name>
</gene>
<dbReference type="Gene3D" id="1.10.510.10">
    <property type="entry name" value="Transferase(Phosphotransferase) domain 1"/>
    <property type="match status" value="1"/>
</dbReference>
<dbReference type="SMART" id="SM00220">
    <property type="entry name" value="S_TKc"/>
    <property type="match status" value="1"/>
</dbReference>
<feature type="domain" description="Protein kinase" evidence="2">
    <location>
        <begin position="156"/>
        <end position="488"/>
    </location>
</feature>
<dbReference type="Proteomes" id="UP000077248">
    <property type="component" value="Unassembled WGS sequence"/>
</dbReference>
<name>A0A177D578_ALTAL</name>
<dbReference type="KEGG" id="aalt:CC77DRAFT_568165"/>
<dbReference type="PANTHER" id="PTHR33112">
    <property type="entry name" value="DOMAIN PROTEIN, PUTATIVE-RELATED"/>
    <property type="match status" value="1"/>
</dbReference>
<evidence type="ECO:0000313" key="4">
    <source>
        <dbReference type="Proteomes" id="UP000077248"/>
    </source>
</evidence>